<dbReference type="PANTHER" id="PTHR30469:SF15">
    <property type="entry name" value="HLYD FAMILY OF SECRETION PROTEINS"/>
    <property type="match status" value="1"/>
</dbReference>
<gene>
    <name evidence="5" type="ORF">MB2181_00295</name>
</gene>
<dbReference type="GO" id="GO:1990281">
    <property type="term" value="C:efflux pump complex"/>
    <property type="evidence" value="ECO:0007669"/>
    <property type="project" value="TreeGrafter"/>
</dbReference>
<dbReference type="PROSITE" id="PS51257">
    <property type="entry name" value="PROKAR_LIPOPROTEIN"/>
    <property type="match status" value="1"/>
</dbReference>
<dbReference type="Gene3D" id="2.40.420.20">
    <property type="match status" value="1"/>
</dbReference>
<evidence type="ECO:0000259" key="4">
    <source>
        <dbReference type="Pfam" id="PF25975"/>
    </source>
</evidence>
<organism evidence="5 6">
    <name type="scientific">Methylophilales bacterium HTCC2181</name>
    <dbReference type="NCBI Taxonomy" id="383631"/>
    <lineage>
        <taxon>Bacteria</taxon>
        <taxon>Pseudomonadati</taxon>
        <taxon>Pseudomonadota</taxon>
        <taxon>Betaproteobacteria</taxon>
        <taxon>Nitrosomonadales</taxon>
        <taxon>OM43 clade</taxon>
    </lineage>
</organism>
<dbReference type="Pfam" id="PF25917">
    <property type="entry name" value="BSH_RND"/>
    <property type="match status" value="1"/>
</dbReference>
<comment type="similarity">
    <text evidence="1">Belongs to the membrane fusion protein (MFP) (TC 8.A.1) family.</text>
</comment>
<dbReference type="SUPFAM" id="SSF111369">
    <property type="entry name" value="HlyD-like secretion proteins"/>
    <property type="match status" value="1"/>
</dbReference>
<feature type="domain" description="CusB-like beta-barrel" evidence="3">
    <location>
        <begin position="208"/>
        <end position="259"/>
    </location>
</feature>
<comment type="caution">
    <text evidence="5">The sequence shown here is derived from an EMBL/GenBank/DDBJ whole genome shotgun (WGS) entry which is preliminary data.</text>
</comment>
<feature type="domain" description="CzcB-like C-terminal circularly permuted SH3-like" evidence="4">
    <location>
        <begin position="281"/>
        <end position="337"/>
    </location>
</feature>
<evidence type="ECO:0000256" key="1">
    <source>
        <dbReference type="ARBA" id="ARBA00009477"/>
    </source>
</evidence>
<dbReference type="Gene3D" id="2.40.30.170">
    <property type="match status" value="1"/>
</dbReference>
<dbReference type="Pfam" id="PF25975">
    <property type="entry name" value="CzcB_C"/>
    <property type="match status" value="1"/>
</dbReference>
<evidence type="ECO:0000313" key="6">
    <source>
        <dbReference type="Proteomes" id="UP000054262"/>
    </source>
</evidence>
<dbReference type="GO" id="GO:0015562">
    <property type="term" value="F:efflux transmembrane transporter activity"/>
    <property type="evidence" value="ECO:0007669"/>
    <property type="project" value="TreeGrafter"/>
</dbReference>
<name>A0P4K6_9PROT</name>
<reference evidence="5 6" key="1">
    <citation type="submission" date="2006-11" db="EMBL/GenBank/DDBJ databases">
        <authorList>
            <person name="Giovannoni S."/>
            <person name="Vergin K."/>
            <person name="Ferriera S."/>
            <person name="Johnson J."/>
            <person name="Kravitz S."/>
            <person name="Beeson K."/>
            <person name="Sutton G."/>
            <person name="Rogers Y.-H."/>
            <person name="Friedman R."/>
            <person name="Frazier M."/>
            <person name="Venter J.C."/>
        </authorList>
    </citation>
    <scope>NUCLEOTIDE SEQUENCE [LARGE SCALE GENOMIC DNA]</scope>
    <source>
        <strain evidence="5 6">HTCC2181</strain>
    </source>
</reference>
<dbReference type="EMBL" id="AAUX01000001">
    <property type="protein sequence ID" value="EAV46466.1"/>
    <property type="molecule type" value="Genomic_DNA"/>
</dbReference>
<evidence type="ECO:0000259" key="2">
    <source>
        <dbReference type="Pfam" id="PF25917"/>
    </source>
</evidence>
<dbReference type="InterPro" id="IPR058649">
    <property type="entry name" value="CzcB_C"/>
</dbReference>
<feature type="domain" description="Multidrug resistance protein MdtA-like barrel-sandwich hybrid" evidence="2">
    <location>
        <begin position="59"/>
        <end position="195"/>
    </location>
</feature>
<proteinExistence type="inferred from homology"/>
<dbReference type="Gene3D" id="1.10.287.470">
    <property type="entry name" value="Helix hairpin bin"/>
    <property type="match status" value="1"/>
</dbReference>
<dbReference type="InterPro" id="IPR058792">
    <property type="entry name" value="Beta-barrel_RND_2"/>
</dbReference>
<dbReference type="NCBIfam" id="TIGR01730">
    <property type="entry name" value="RND_mfp"/>
    <property type="match status" value="1"/>
</dbReference>
<keyword evidence="6" id="KW-1185">Reference proteome</keyword>
<accession>A0P4K6</accession>
<dbReference type="Proteomes" id="UP000054262">
    <property type="component" value="Unassembled WGS sequence"/>
</dbReference>
<dbReference type="AlphaFoldDB" id="A0P4K6"/>
<evidence type="ECO:0000313" key="5">
    <source>
        <dbReference type="EMBL" id="EAV46466.1"/>
    </source>
</evidence>
<dbReference type="InterPro" id="IPR006143">
    <property type="entry name" value="RND_pump_MFP"/>
</dbReference>
<protein>
    <submittedName>
        <fullName evidence="5">Putative cation-efflux system signal peptide protein</fullName>
    </submittedName>
</protein>
<dbReference type="Pfam" id="PF25954">
    <property type="entry name" value="Beta-barrel_RND_2"/>
    <property type="match status" value="1"/>
</dbReference>
<dbReference type="Gene3D" id="2.40.50.100">
    <property type="match status" value="1"/>
</dbReference>
<dbReference type="PANTHER" id="PTHR30469">
    <property type="entry name" value="MULTIDRUG RESISTANCE PROTEIN MDTA"/>
    <property type="match status" value="1"/>
</dbReference>
<sequence>MNKIFFLLLVLMISGCGDKEEVSEKSQRQTFISTAQSQFINFSYEQSSMGVIEGLIDPTVSAEINGTVIKMHVRTGSTVKKGELLAEIEGKDYQYQVDLAEAEIRLLRIRLANQTKILERSTALVDKKFISPNALDNIATEKSETYEGLEVAKSKLDIAKSNFDKTKIYAPINGKVQKQIASIGDYLKIGDGVFQIINNKKVRAHIPFPEHLAKKIKPGMKMQLTSAASQTTIIVNIAELKPSINEESRSIDVIADISNLPDWQPGSTVHGTIIFNARQSVAVPEQSVVQRPSGSVVYVIEDSYTKANKVQTGITQNGFIEILSGLDINQTVAVDGAAFLTDNIIVNISNPS</sequence>
<dbReference type="OrthoDB" id="9806939at2"/>
<dbReference type="InterPro" id="IPR058625">
    <property type="entry name" value="MdtA-like_BSH"/>
</dbReference>
<evidence type="ECO:0000259" key="3">
    <source>
        <dbReference type="Pfam" id="PF25954"/>
    </source>
</evidence>